<dbReference type="RefSeq" id="WP_184674749.1">
    <property type="nucleotide sequence ID" value="NZ_BAABAI010000043.1"/>
</dbReference>
<feature type="domain" description="Helix-turn-helix" evidence="1">
    <location>
        <begin position="13"/>
        <end position="61"/>
    </location>
</feature>
<proteinExistence type="predicted"/>
<dbReference type="GO" id="GO:0003677">
    <property type="term" value="F:DNA binding"/>
    <property type="evidence" value="ECO:0007669"/>
    <property type="project" value="InterPro"/>
</dbReference>
<accession>A0A7W7WYZ5</accession>
<evidence type="ECO:0000313" key="2">
    <source>
        <dbReference type="EMBL" id="MBB4969034.1"/>
    </source>
</evidence>
<dbReference type="EMBL" id="JACHJS010000001">
    <property type="protein sequence ID" value="MBB4969034.1"/>
    <property type="molecule type" value="Genomic_DNA"/>
</dbReference>
<dbReference type="AlphaFoldDB" id="A0A7W7WYZ5"/>
<gene>
    <name evidence="2" type="ORF">F4559_006393</name>
</gene>
<dbReference type="NCBIfam" id="TIGR01764">
    <property type="entry name" value="excise"/>
    <property type="match status" value="1"/>
</dbReference>
<organism evidence="2 3">
    <name type="scientific">Saccharothrix violaceirubra</name>
    <dbReference type="NCBI Taxonomy" id="413306"/>
    <lineage>
        <taxon>Bacteria</taxon>
        <taxon>Bacillati</taxon>
        <taxon>Actinomycetota</taxon>
        <taxon>Actinomycetes</taxon>
        <taxon>Pseudonocardiales</taxon>
        <taxon>Pseudonocardiaceae</taxon>
        <taxon>Saccharothrix</taxon>
    </lineage>
</organism>
<dbReference type="InterPro" id="IPR041657">
    <property type="entry name" value="HTH_17"/>
</dbReference>
<keyword evidence="3" id="KW-1185">Reference proteome</keyword>
<name>A0A7W7WYZ5_9PSEU</name>
<comment type="caution">
    <text evidence="2">The sequence shown here is derived from an EMBL/GenBank/DDBJ whole genome shotgun (WGS) entry which is preliminary data.</text>
</comment>
<sequence>MSENIGTPVEHIVLTVEQAAKRLNIGRTLMYELVTTGAVESVHIGRLRRIPLQALTNYVTKLMTSTPNPEAA</sequence>
<dbReference type="InterPro" id="IPR010093">
    <property type="entry name" value="SinI_DNA-bd"/>
</dbReference>
<dbReference type="Pfam" id="PF12728">
    <property type="entry name" value="HTH_17"/>
    <property type="match status" value="1"/>
</dbReference>
<reference evidence="2 3" key="1">
    <citation type="submission" date="2020-08" db="EMBL/GenBank/DDBJ databases">
        <title>Sequencing the genomes of 1000 actinobacteria strains.</title>
        <authorList>
            <person name="Klenk H.-P."/>
        </authorList>
    </citation>
    <scope>NUCLEOTIDE SEQUENCE [LARGE SCALE GENOMIC DNA]</scope>
    <source>
        <strain evidence="2 3">DSM 45084</strain>
    </source>
</reference>
<evidence type="ECO:0000313" key="3">
    <source>
        <dbReference type="Proteomes" id="UP000542674"/>
    </source>
</evidence>
<dbReference type="Proteomes" id="UP000542674">
    <property type="component" value="Unassembled WGS sequence"/>
</dbReference>
<protein>
    <submittedName>
        <fullName evidence="2">Excisionase family DNA binding protein</fullName>
    </submittedName>
</protein>
<evidence type="ECO:0000259" key="1">
    <source>
        <dbReference type="Pfam" id="PF12728"/>
    </source>
</evidence>